<protein>
    <recommendedName>
        <fullName evidence="4">No apical meristem-associated C-terminal domain-containing protein</fullName>
    </recommendedName>
</protein>
<dbReference type="STRING" id="3821.A0A151U7S3"/>
<dbReference type="OMA" id="MEYGILM"/>
<reference evidence="1 3" key="1">
    <citation type="journal article" date="2012" name="Nat. Biotechnol.">
        <title>Draft genome sequence of pigeonpea (Cajanus cajan), an orphan legume crop of resource-poor farmers.</title>
        <authorList>
            <person name="Varshney R.K."/>
            <person name="Chen W."/>
            <person name="Li Y."/>
            <person name="Bharti A.K."/>
            <person name="Saxena R.K."/>
            <person name="Schlueter J.A."/>
            <person name="Donoghue M.T."/>
            <person name="Azam S."/>
            <person name="Fan G."/>
            <person name="Whaley A.M."/>
            <person name="Farmer A.D."/>
            <person name="Sheridan J."/>
            <person name="Iwata A."/>
            <person name="Tuteja R."/>
            <person name="Penmetsa R.V."/>
            <person name="Wu W."/>
            <person name="Upadhyaya H.D."/>
            <person name="Yang S.P."/>
            <person name="Shah T."/>
            <person name="Saxena K.B."/>
            <person name="Michael T."/>
            <person name="McCombie W.R."/>
            <person name="Yang B."/>
            <person name="Zhang G."/>
            <person name="Yang H."/>
            <person name="Wang J."/>
            <person name="Spillane C."/>
            <person name="Cook D.R."/>
            <person name="May G.D."/>
            <person name="Xu X."/>
            <person name="Jackson S.A."/>
        </authorList>
    </citation>
    <scope>NUCLEOTIDE SEQUENCE [LARGE SCALE GENOMIC DNA]</scope>
    <source>
        <strain evidence="3">cv. Asha</strain>
    </source>
</reference>
<dbReference type="EMBL" id="CM003604">
    <property type="protein sequence ID" value="KYP75369.1"/>
    <property type="molecule type" value="Genomic_DNA"/>
</dbReference>
<gene>
    <name evidence="1" type="ORF">KK1_008073</name>
    <name evidence="2" type="ORF">KK1_008096</name>
</gene>
<sequence length="187" mass="22116">LNVSKDPIIGVDQSLSQYWERIKEAYNNDIEHNWSKIHLAVQKFIGCYKQVVTQRKNGWSEKDVMAFAHRIFIEDSKGKKFEFEHAWMLLMNEPKNSETPVEVEECEGISPVCRPIGQKAAKRKLKGKGNDNHSKLLDLKEAQERRLQDQERRLEYEIIMKDTTSMSEEKLRCHEKYCAYLKQKHEF</sequence>
<proteinExistence type="predicted"/>
<organism evidence="1 3">
    <name type="scientific">Cajanus cajan</name>
    <name type="common">Pigeon pea</name>
    <name type="synonym">Cajanus indicus</name>
    <dbReference type="NCBI Taxonomy" id="3821"/>
    <lineage>
        <taxon>Eukaryota</taxon>
        <taxon>Viridiplantae</taxon>
        <taxon>Streptophyta</taxon>
        <taxon>Embryophyta</taxon>
        <taxon>Tracheophyta</taxon>
        <taxon>Spermatophyta</taxon>
        <taxon>Magnoliopsida</taxon>
        <taxon>eudicotyledons</taxon>
        <taxon>Gunneridae</taxon>
        <taxon>Pentapetalae</taxon>
        <taxon>rosids</taxon>
        <taxon>fabids</taxon>
        <taxon>Fabales</taxon>
        <taxon>Fabaceae</taxon>
        <taxon>Papilionoideae</taxon>
        <taxon>50 kb inversion clade</taxon>
        <taxon>NPAAA clade</taxon>
        <taxon>indigoferoid/millettioid clade</taxon>
        <taxon>Phaseoleae</taxon>
        <taxon>Cajanus</taxon>
    </lineage>
</organism>
<evidence type="ECO:0008006" key="4">
    <source>
        <dbReference type="Google" id="ProtNLM"/>
    </source>
</evidence>
<accession>A0A151U7S3</accession>
<keyword evidence="3" id="KW-1185">Reference proteome</keyword>
<feature type="non-terminal residue" evidence="1">
    <location>
        <position position="1"/>
    </location>
</feature>
<dbReference type="Proteomes" id="UP000075243">
    <property type="component" value="Chromosome 2"/>
</dbReference>
<dbReference type="PANTHER" id="PTHR45023:SF4">
    <property type="entry name" value="GLYCINE-RICH PROTEIN-RELATED"/>
    <property type="match status" value="1"/>
</dbReference>
<dbReference type="EMBL" id="CM003604">
    <property type="protein sequence ID" value="KYP75349.1"/>
    <property type="molecule type" value="Genomic_DNA"/>
</dbReference>
<evidence type="ECO:0000313" key="3">
    <source>
        <dbReference type="Proteomes" id="UP000075243"/>
    </source>
</evidence>
<dbReference type="AlphaFoldDB" id="A0A151U7S3"/>
<evidence type="ECO:0000313" key="2">
    <source>
        <dbReference type="EMBL" id="KYP75369.1"/>
    </source>
</evidence>
<evidence type="ECO:0000313" key="1">
    <source>
        <dbReference type="EMBL" id="KYP75349.1"/>
    </source>
</evidence>
<name>A0A151U7S3_CAJCA</name>
<dbReference type="PANTHER" id="PTHR45023">
    <property type="match status" value="1"/>
</dbReference>